<reference evidence="1 2" key="1">
    <citation type="journal article" date="2022" name="Genome Biol. Evol.">
        <title>The Spruce Budworm Genome: Reconstructing the Evolutionary History of Antifreeze Proteins.</title>
        <authorList>
            <person name="Beliveau C."/>
            <person name="Gagne P."/>
            <person name="Picq S."/>
            <person name="Vernygora O."/>
            <person name="Keeling C.I."/>
            <person name="Pinkney K."/>
            <person name="Doucet D."/>
            <person name="Wen F."/>
            <person name="Johnston J.S."/>
            <person name="Maaroufi H."/>
            <person name="Boyle B."/>
            <person name="Laroche J."/>
            <person name="Dewar K."/>
            <person name="Juretic N."/>
            <person name="Blackburn G."/>
            <person name="Nisole A."/>
            <person name="Brunet B."/>
            <person name="Brandao M."/>
            <person name="Lumley L."/>
            <person name="Duan J."/>
            <person name="Quan G."/>
            <person name="Lucarotti C.J."/>
            <person name="Roe A.D."/>
            <person name="Sperling F.A.H."/>
            <person name="Levesque R.C."/>
            <person name="Cusson M."/>
        </authorList>
    </citation>
    <scope>NUCLEOTIDE SEQUENCE [LARGE SCALE GENOMIC DNA]</scope>
    <source>
        <strain evidence="1">Glfc:IPQL:Cfum</strain>
    </source>
</reference>
<keyword evidence="2" id="KW-1185">Reference proteome</keyword>
<organism evidence="1 2">
    <name type="scientific">Choristoneura fumiferana</name>
    <name type="common">Spruce budworm moth</name>
    <name type="synonym">Archips fumiferana</name>
    <dbReference type="NCBI Taxonomy" id="7141"/>
    <lineage>
        <taxon>Eukaryota</taxon>
        <taxon>Metazoa</taxon>
        <taxon>Ecdysozoa</taxon>
        <taxon>Arthropoda</taxon>
        <taxon>Hexapoda</taxon>
        <taxon>Insecta</taxon>
        <taxon>Pterygota</taxon>
        <taxon>Neoptera</taxon>
        <taxon>Endopterygota</taxon>
        <taxon>Lepidoptera</taxon>
        <taxon>Glossata</taxon>
        <taxon>Ditrysia</taxon>
        <taxon>Tortricoidea</taxon>
        <taxon>Tortricidae</taxon>
        <taxon>Tortricinae</taxon>
        <taxon>Choristoneura</taxon>
    </lineage>
</organism>
<protein>
    <submittedName>
        <fullName evidence="1">Uncharacterized protein</fullName>
    </submittedName>
</protein>
<sequence>MLGKIFIACLFLVLVLADPVPEKSARSVKGFGFLSDLLDTESTEDVAVARFEPTTILDLLGSVIDFKSTALQIAVNIIEWLVSNSLVIGLSLLVTFGFCKLTDKCNFNYEQYVPVDSMAQFRSLATPERLEQAEQFLVTAMEKYAQRKKRSN</sequence>
<gene>
    <name evidence="1" type="ORF">MSG28_008011</name>
</gene>
<accession>A0ACC0J9J0</accession>
<comment type="caution">
    <text evidence="1">The sequence shown here is derived from an EMBL/GenBank/DDBJ whole genome shotgun (WGS) entry which is preliminary data.</text>
</comment>
<proteinExistence type="predicted"/>
<dbReference type="EMBL" id="CM046113">
    <property type="protein sequence ID" value="KAI8420806.1"/>
    <property type="molecule type" value="Genomic_DNA"/>
</dbReference>
<dbReference type="Proteomes" id="UP001064048">
    <property type="component" value="Chromosome 13"/>
</dbReference>
<evidence type="ECO:0000313" key="2">
    <source>
        <dbReference type="Proteomes" id="UP001064048"/>
    </source>
</evidence>
<name>A0ACC0J9J0_CHOFU</name>
<evidence type="ECO:0000313" key="1">
    <source>
        <dbReference type="EMBL" id="KAI8420806.1"/>
    </source>
</evidence>